<keyword evidence="2" id="KW-0732">Signal</keyword>
<accession>A0ABU6JV47</accession>
<name>A0ABU6JV47_9GAMM</name>
<feature type="region of interest" description="Disordered" evidence="1">
    <location>
        <begin position="26"/>
        <end position="86"/>
    </location>
</feature>
<evidence type="ECO:0000313" key="3">
    <source>
        <dbReference type="EMBL" id="MEC5344640.1"/>
    </source>
</evidence>
<gene>
    <name evidence="3" type="ORF">VSX58_18755</name>
</gene>
<evidence type="ECO:0000256" key="1">
    <source>
        <dbReference type="SAM" id="MobiDB-lite"/>
    </source>
</evidence>
<feature type="chain" id="PRO_5047298951" description="Collagen-like protein" evidence="2">
    <location>
        <begin position="21"/>
        <end position="86"/>
    </location>
</feature>
<evidence type="ECO:0000256" key="2">
    <source>
        <dbReference type="SAM" id="SignalP"/>
    </source>
</evidence>
<proteinExistence type="predicted"/>
<dbReference type="Proteomes" id="UP001309705">
    <property type="component" value="Unassembled WGS sequence"/>
</dbReference>
<dbReference type="PROSITE" id="PS51257">
    <property type="entry name" value="PROKAR_LIPOPROTEIN"/>
    <property type="match status" value="1"/>
</dbReference>
<protein>
    <recommendedName>
        <fullName evidence="5">Collagen-like protein</fullName>
    </recommendedName>
</protein>
<dbReference type="EMBL" id="JAYWTM010000024">
    <property type="protein sequence ID" value="MEC5344640.1"/>
    <property type="molecule type" value="Genomic_DNA"/>
</dbReference>
<evidence type="ECO:0000313" key="4">
    <source>
        <dbReference type="Proteomes" id="UP001309705"/>
    </source>
</evidence>
<feature type="signal peptide" evidence="2">
    <location>
        <begin position="1"/>
        <end position="20"/>
    </location>
</feature>
<dbReference type="RefSeq" id="WP_327619426.1">
    <property type="nucleotide sequence ID" value="NZ_JAYWTM010000024.1"/>
</dbReference>
<organism evidence="3 4">
    <name type="scientific">Brenneria populi</name>
    <dbReference type="NCBI Taxonomy" id="1505588"/>
    <lineage>
        <taxon>Bacteria</taxon>
        <taxon>Pseudomonadati</taxon>
        <taxon>Pseudomonadota</taxon>
        <taxon>Gammaproteobacteria</taxon>
        <taxon>Enterobacterales</taxon>
        <taxon>Pectobacteriaceae</taxon>
        <taxon>Brenneria</taxon>
    </lineage>
</organism>
<evidence type="ECO:0008006" key="5">
    <source>
        <dbReference type="Google" id="ProtNLM"/>
    </source>
</evidence>
<reference evidence="3 4" key="1">
    <citation type="journal article" date="2017" name="Int. J. Syst. Evol. Microbiol.">
        <title>Brenneria populi subsp. brevivirga subsp. nov. isolated from symptomatic bark of Populus x euramericana canker, and description of Brenneria populi subsp. populi subsp. nov.</title>
        <authorList>
            <person name="Zheng M.H."/>
            <person name="Piao C.G."/>
            <person name="Xue H."/>
            <person name="Guo M.W."/>
            <person name="Li Y."/>
        </authorList>
    </citation>
    <scope>NUCLEOTIDE SEQUENCE [LARGE SCALE GENOMIC DNA]</scope>
    <source>
        <strain evidence="3 4">D9-5</strain>
    </source>
</reference>
<keyword evidence="4" id="KW-1185">Reference proteome</keyword>
<sequence length="86" mass="8272">MRTGAALAHLVLAGCCLMLAAGQGVAGHKNGAGVDQQSHASGNQNGGAGLPGKDGKPGMNGCPGGTQPAPGGKYYLPGTTEECNPA</sequence>
<comment type="caution">
    <text evidence="3">The sequence shown here is derived from an EMBL/GenBank/DDBJ whole genome shotgun (WGS) entry which is preliminary data.</text>
</comment>